<proteinExistence type="predicted"/>
<gene>
    <name evidence="1" type="ORF">HNP82_001906</name>
</gene>
<organism evidence="1 2">
    <name type="scientific">Catenibacillus scindens</name>
    <dbReference type="NCBI Taxonomy" id="673271"/>
    <lineage>
        <taxon>Bacteria</taxon>
        <taxon>Bacillati</taxon>
        <taxon>Bacillota</taxon>
        <taxon>Clostridia</taxon>
        <taxon>Lachnospirales</taxon>
        <taxon>Lachnospiraceae</taxon>
        <taxon>Catenibacillus</taxon>
    </lineage>
</organism>
<dbReference type="AlphaFoldDB" id="A0A7W8HAJ3"/>
<protein>
    <submittedName>
        <fullName evidence="1">Uncharacterized protein</fullName>
    </submittedName>
</protein>
<comment type="caution">
    <text evidence="1">The sequence shown here is derived from an EMBL/GenBank/DDBJ whole genome shotgun (WGS) entry which is preliminary data.</text>
</comment>
<dbReference type="Proteomes" id="UP000543642">
    <property type="component" value="Unassembled WGS sequence"/>
</dbReference>
<dbReference type="RefSeq" id="WP_330599520.1">
    <property type="nucleotide sequence ID" value="NZ_JACHFW010000006.1"/>
</dbReference>
<accession>A0A7W8HAJ3</accession>
<reference evidence="1 2" key="1">
    <citation type="submission" date="2020-08" db="EMBL/GenBank/DDBJ databases">
        <title>Genomic Encyclopedia of Type Strains, Phase IV (KMG-IV): sequencing the most valuable type-strain genomes for metagenomic binning, comparative biology and taxonomic classification.</title>
        <authorList>
            <person name="Goeker M."/>
        </authorList>
    </citation>
    <scope>NUCLEOTIDE SEQUENCE [LARGE SCALE GENOMIC DNA]</scope>
    <source>
        <strain evidence="1 2">DSM 106146</strain>
    </source>
</reference>
<name>A0A7W8HAJ3_9FIRM</name>
<sequence>MNSGNMNQKKTRIVYEILHMEKIVASVSATGNARIYNEQFMPYDLYLEEEMAENDIDTMMNNLINFYHWCASRVLSLDRKYAKELLNSIGASQAVTDKDRANISLSYHCVSLTDVFWVRA</sequence>
<evidence type="ECO:0000313" key="2">
    <source>
        <dbReference type="Proteomes" id="UP000543642"/>
    </source>
</evidence>
<keyword evidence="2" id="KW-1185">Reference proteome</keyword>
<evidence type="ECO:0000313" key="1">
    <source>
        <dbReference type="EMBL" id="MBB5264778.1"/>
    </source>
</evidence>
<dbReference type="EMBL" id="JACHFW010000006">
    <property type="protein sequence ID" value="MBB5264778.1"/>
    <property type="molecule type" value="Genomic_DNA"/>
</dbReference>